<dbReference type="InterPro" id="IPR012349">
    <property type="entry name" value="Split_barrel_FMN-bd"/>
</dbReference>
<evidence type="ECO:0000256" key="2">
    <source>
        <dbReference type="ARBA" id="ARBA00049106"/>
    </source>
</evidence>
<protein>
    <submittedName>
        <fullName evidence="3">Nitroreductase family deazaflavin-dependent oxidoreductase</fullName>
    </submittedName>
</protein>
<evidence type="ECO:0000313" key="3">
    <source>
        <dbReference type="EMBL" id="UUI75229.1"/>
    </source>
</evidence>
<sequence length="162" mass="17799">MSPSPSSPPTGWRRWFYRAPLGLYRRGLGGMLGSGFVLLTHRGRVTGEPRQAVLEIVEREESGAITVVAGFGPRTDWYRNVQAHPEVTVQIGKDERPARAAVLGPDEAADRMAALVATRPRTARRIARAVGESAPTDLAPEAADQRWRDLGARTLFVRFDPV</sequence>
<organism evidence="3 4">
    <name type="scientific">Cellulomonas chengniuliangii</name>
    <dbReference type="NCBI Taxonomy" id="2968084"/>
    <lineage>
        <taxon>Bacteria</taxon>
        <taxon>Bacillati</taxon>
        <taxon>Actinomycetota</taxon>
        <taxon>Actinomycetes</taxon>
        <taxon>Micrococcales</taxon>
        <taxon>Cellulomonadaceae</taxon>
        <taxon>Cellulomonas</taxon>
    </lineage>
</organism>
<dbReference type="RefSeq" id="WP_227569876.1">
    <property type="nucleotide sequence ID" value="NZ_CP101988.1"/>
</dbReference>
<proteinExistence type="inferred from homology"/>
<accession>A0ABY5KXT4</accession>
<dbReference type="Pfam" id="PF04075">
    <property type="entry name" value="F420H2_quin_red"/>
    <property type="match status" value="1"/>
</dbReference>
<dbReference type="Gene3D" id="2.30.110.10">
    <property type="entry name" value="Electron Transport, Fmn-binding Protein, Chain A"/>
    <property type="match status" value="1"/>
</dbReference>
<dbReference type="NCBIfam" id="TIGR00026">
    <property type="entry name" value="hi_GC_TIGR00026"/>
    <property type="match status" value="1"/>
</dbReference>
<name>A0ABY5KXT4_9CELL</name>
<comment type="similarity">
    <text evidence="1">Belongs to the F420H(2)-dependent quinone reductase family.</text>
</comment>
<comment type="catalytic activity">
    <reaction evidence="2">
        <text>oxidized coenzyme F420-(gamma-L-Glu)(n) + a quinol + H(+) = reduced coenzyme F420-(gamma-L-Glu)(n) + a quinone</text>
        <dbReference type="Rhea" id="RHEA:39663"/>
        <dbReference type="Rhea" id="RHEA-COMP:12939"/>
        <dbReference type="Rhea" id="RHEA-COMP:14378"/>
        <dbReference type="ChEBI" id="CHEBI:15378"/>
        <dbReference type="ChEBI" id="CHEBI:24646"/>
        <dbReference type="ChEBI" id="CHEBI:132124"/>
        <dbReference type="ChEBI" id="CHEBI:133980"/>
        <dbReference type="ChEBI" id="CHEBI:139511"/>
    </reaction>
</comment>
<keyword evidence="4" id="KW-1185">Reference proteome</keyword>
<dbReference type="PANTHER" id="PTHR39428">
    <property type="entry name" value="F420H(2)-DEPENDENT QUINONE REDUCTASE RV1261C"/>
    <property type="match status" value="1"/>
</dbReference>
<dbReference type="InterPro" id="IPR004378">
    <property type="entry name" value="F420H2_quin_Rdtase"/>
</dbReference>
<dbReference type="Proteomes" id="UP001316189">
    <property type="component" value="Chromosome"/>
</dbReference>
<reference evidence="3 4" key="1">
    <citation type="submission" date="2022-07" db="EMBL/GenBank/DDBJ databases">
        <title>Novel species in genus cellulomonas.</title>
        <authorList>
            <person name="Ye L."/>
        </authorList>
    </citation>
    <scope>NUCLEOTIDE SEQUENCE [LARGE SCALE GENOMIC DNA]</scope>
    <source>
        <strain evidence="4">zg-Y338</strain>
    </source>
</reference>
<dbReference type="PANTHER" id="PTHR39428:SF3">
    <property type="entry name" value="DEAZAFLAVIN-DEPENDENT NITROREDUCTASE"/>
    <property type="match status" value="1"/>
</dbReference>
<evidence type="ECO:0000256" key="1">
    <source>
        <dbReference type="ARBA" id="ARBA00008710"/>
    </source>
</evidence>
<dbReference type="EMBL" id="CP101988">
    <property type="protein sequence ID" value="UUI75229.1"/>
    <property type="molecule type" value="Genomic_DNA"/>
</dbReference>
<evidence type="ECO:0000313" key="4">
    <source>
        <dbReference type="Proteomes" id="UP001316189"/>
    </source>
</evidence>
<gene>
    <name evidence="3" type="ORF">NP064_15935</name>
</gene>